<evidence type="ECO:0000256" key="18">
    <source>
        <dbReference type="ARBA" id="ARBA00040898"/>
    </source>
</evidence>
<evidence type="ECO:0000256" key="23">
    <source>
        <dbReference type="SAM" id="Phobius"/>
    </source>
</evidence>
<evidence type="ECO:0000256" key="15">
    <source>
        <dbReference type="ARBA" id="ARBA00023157"/>
    </source>
</evidence>
<evidence type="ECO:0000256" key="20">
    <source>
        <dbReference type="ARBA" id="ARBA00042009"/>
    </source>
</evidence>
<keyword evidence="8" id="KW-0808">Transferase</keyword>
<dbReference type="PANTHER" id="PTHR23033">
    <property type="entry name" value="BETA1,3-GALACTOSYLTRANSFERASE"/>
    <property type="match status" value="1"/>
</dbReference>
<dbReference type="GO" id="GO:0000166">
    <property type="term" value="F:nucleotide binding"/>
    <property type="evidence" value="ECO:0007669"/>
    <property type="project" value="UniProtKB-KW"/>
</dbReference>
<evidence type="ECO:0000256" key="5">
    <source>
        <dbReference type="ARBA" id="ARBA00011748"/>
    </source>
</evidence>
<dbReference type="Gene3D" id="3.90.550.50">
    <property type="match status" value="1"/>
</dbReference>
<keyword evidence="16" id="KW-0325">Glycoprotein</keyword>
<dbReference type="OrthoDB" id="414175at2759"/>
<evidence type="ECO:0000256" key="14">
    <source>
        <dbReference type="ARBA" id="ARBA00023136"/>
    </source>
</evidence>
<evidence type="ECO:0000256" key="3">
    <source>
        <dbReference type="ARBA" id="ARBA00004922"/>
    </source>
</evidence>
<evidence type="ECO:0000256" key="7">
    <source>
        <dbReference type="ARBA" id="ARBA00022676"/>
    </source>
</evidence>
<comment type="pathway">
    <text evidence="3">Protein modification; protein glycosylation.</text>
</comment>
<dbReference type="Pfam" id="PF02434">
    <property type="entry name" value="Fringe"/>
    <property type="match status" value="1"/>
</dbReference>
<dbReference type="FunFam" id="3.90.550.50:FF:000017">
    <property type="entry name" value="Glycoprotein-N-acetylgalactosamine 3-beta-galactosyltransferase 1"/>
    <property type="match status" value="1"/>
</dbReference>
<feature type="transmembrane region" description="Helical" evidence="23">
    <location>
        <begin position="12"/>
        <end position="34"/>
    </location>
</feature>
<keyword evidence="13 23" id="KW-1133">Transmembrane helix</keyword>
<evidence type="ECO:0000256" key="19">
    <source>
        <dbReference type="ARBA" id="ARBA00041226"/>
    </source>
</evidence>
<dbReference type="PANTHER" id="PTHR23033:SF14">
    <property type="entry name" value="GLYCOPROTEIN-N-ACETYLGALACTOSAMINE 3-BETA-GALACTOSYLTRANSFERASE 1-RELATED"/>
    <property type="match status" value="1"/>
</dbReference>
<organism evidence="25 26">
    <name type="scientific">Hermetia illucens</name>
    <name type="common">Black soldier fly</name>
    <dbReference type="NCBI Taxonomy" id="343691"/>
    <lineage>
        <taxon>Eukaryota</taxon>
        <taxon>Metazoa</taxon>
        <taxon>Ecdysozoa</taxon>
        <taxon>Arthropoda</taxon>
        <taxon>Hexapoda</taxon>
        <taxon>Insecta</taxon>
        <taxon>Pterygota</taxon>
        <taxon>Neoptera</taxon>
        <taxon>Endopterygota</taxon>
        <taxon>Diptera</taxon>
        <taxon>Brachycera</taxon>
        <taxon>Stratiomyomorpha</taxon>
        <taxon>Stratiomyidae</taxon>
        <taxon>Hermetiinae</taxon>
        <taxon>Hermetia</taxon>
    </lineage>
</organism>
<feature type="domain" description="Fringe-like glycosyltransferase" evidence="24">
    <location>
        <begin position="80"/>
        <end position="248"/>
    </location>
</feature>
<dbReference type="GO" id="GO:0016020">
    <property type="term" value="C:membrane"/>
    <property type="evidence" value="ECO:0007669"/>
    <property type="project" value="UniProtKB-SubCell"/>
</dbReference>
<keyword evidence="17" id="KW-0464">Manganese</keyword>
<keyword evidence="11" id="KW-0547">Nucleotide-binding</keyword>
<dbReference type="GO" id="GO:0016263">
    <property type="term" value="F:glycoprotein-N-acetylgalactosamine 3-beta-galactosyltransferase activity"/>
    <property type="evidence" value="ECO:0007669"/>
    <property type="project" value="UniProtKB-EC"/>
</dbReference>
<keyword evidence="10" id="KW-0479">Metal-binding</keyword>
<comment type="function">
    <text evidence="22">Glycosyltransferase that generates the core 1 O-glycan Gal-beta1-3GalNAc-alpha1-Ser/Thr (T antigen), which is a precursor for many extended O-glycans in glycoproteins.</text>
</comment>
<evidence type="ECO:0000256" key="10">
    <source>
        <dbReference type="ARBA" id="ARBA00022723"/>
    </source>
</evidence>
<evidence type="ECO:0000256" key="13">
    <source>
        <dbReference type="ARBA" id="ARBA00022989"/>
    </source>
</evidence>
<evidence type="ECO:0000256" key="8">
    <source>
        <dbReference type="ARBA" id="ARBA00022679"/>
    </source>
</evidence>
<evidence type="ECO:0000256" key="4">
    <source>
        <dbReference type="ARBA" id="ARBA00006462"/>
    </source>
</evidence>
<comment type="subunit">
    <text evidence="5">Homodimer; disulfide-linked.</text>
</comment>
<dbReference type="GO" id="GO:0030145">
    <property type="term" value="F:manganese ion binding"/>
    <property type="evidence" value="ECO:0007669"/>
    <property type="project" value="UniProtKB-ARBA"/>
</dbReference>
<comment type="similarity">
    <text evidence="4">Belongs to the glycosyltransferase 31 family. Beta3-Gal-T subfamily.</text>
</comment>
<accession>A0A7R8YVR0</accession>
<evidence type="ECO:0000313" key="26">
    <source>
        <dbReference type="Proteomes" id="UP000594454"/>
    </source>
</evidence>
<evidence type="ECO:0000256" key="2">
    <source>
        <dbReference type="ARBA" id="ARBA00004606"/>
    </source>
</evidence>
<dbReference type="InterPro" id="IPR026050">
    <property type="entry name" value="C1GALT1/C1GALT1_chp1"/>
</dbReference>
<evidence type="ECO:0000256" key="17">
    <source>
        <dbReference type="ARBA" id="ARBA00023211"/>
    </source>
</evidence>
<proteinExistence type="inferred from homology"/>
<reference evidence="25 26" key="1">
    <citation type="submission" date="2020-11" db="EMBL/GenBank/DDBJ databases">
        <authorList>
            <person name="Wallbank WR R."/>
            <person name="Pardo Diaz C."/>
            <person name="Kozak K."/>
            <person name="Martin S."/>
            <person name="Jiggins C."/>
            <person name="Moest M."/>
            <person name="Warren A I."/>
            <person name="Generalovic N T."/>
            <person name="Byers J.R.P. K."/>
            <person name="Montejo-Kovacevich G."/>
            <person name="Yen C E."/>
        </authorList>
    </citation>
    <scope>NUCLEOTIDE SEQUENCE [LARGE SCALE GENOMIC DNA]</scope>
</reference>
<evidence type="ECO:0000313" key="25">
    <source>
        <dbReference type="EMBL" id="CAD7086041.1"/>
    </source>
</evidence>
<comment type="subcellular location">
    <subcellularLocation>
        <location evidence="2">Membrane</location>
        <topology evidence="2">Single-pass type II membrane protein</topology>
    </subcellularLocation>
</comment>
<evidence type="ECO:0000256" key="22">
    <source>
        <dbReference type="ARBA" id="ARBA00059245"/>
    </source>
</evidence>
<dbReference type="UniPathway" id="UPA00378"/>
<keyword evidence="9 23" id="KW-0812">Transmembrane</keyword>
<gene>
    <name evidence="25" type="ORF">HERILL_LOCUS8842</name>
</gene>
<evidence type="ECO:0000256" key="9">
    <source>
        <dbReference type="ARBA" id="ARBA00022692"/>
    </source>
</evidence>
<keyword evidence="12" id="KW-0735">Signal-anchor</keyword>
<comment type="cofactor">
    <cofactor evidence="1">
        <name>Mn(2+)</name>
        <dbReference type="ChEBI" id="CHEBI:29035"/>
    </cofactor>
</comment>
<evidence type="ECO:0000256" key="11">
    <source>
        <dbReference type="ARBA" id="ARBA00022741"/>
    </source>
</evidence>
<dbReference type="EC" id="2.4.1.122" evidence="6"/>
<keyword evidence="26" id="KW-1185">Reference proteome</keyword>
<evidence type="ECO:0000256" key="12">
    <source>
        <dbReference type="ARBA" id="ARBA00022968"/>
    </source>
</evidence>
<sequence length="311" mass="36120">MSQLSNGLCRNFRVVGILCVGLLIGYCLAQFLFWSAREEEIKWWPSRAHFKSLSLISREHANLSTIEAGTPAPVVKVKNKNRILCWVMTAPANHQKKAKAVKETWGKRCDIFLLMSSAEDKDLGTVVLAVEEGRKNLWLKTRDAFKYVYDHYLNDADWFLKADDDTYVIVENLRYMLSTHKTETPIYFGFKYNTYMKQGYMAGGSGYALSREAVRRFVEEGLTKNDTCQKFKFAEDVWIGKCLEELNVIAGDSRDELGRERFSALSLDRLWWSKKSEKWFQKYAFYPLREGKDCCSEYLVAIHYMTPESMK</sequence>
<keyword evidence="15" id="KW-1015">Disulfide bond</keyword>
<evidence type="ECO:0000256" key="21">
    <source>
        <dbReference type="ARBA" id="ARBA00043065"/>
    </source>
</evidence>
<protein>
    <recommendedName>
        <fullName evidence="18">Glycoprotein-N-acetylgalactosamine 3-beta-galactosyltransferase 1</fullName>
        <ecNumber evidence="6">2.4.1.122</ecNumber>
    </recommendedName>
    <alternativeName>
        <fullName evidence="20">Core 1 O-glycan T-synthase</fullName>
    </alternativeName>
    <alternativeName>
        <fullName evidence="21">Core 1 UDP-galactose:N-acetylgalactosamine-alpha-R beta 1,3-galactosyltransferase 1</fullName>
    </alternativeName>
    <alternativeName>
        <fullName evidence="19">Core 1 beta1,3-galactosyltransferase 1</fullName>
    </alternativeName>
</protein>
<evidence type="ECO:0000256" key="1">
    <source>
        <dbReference type="ARBA" id="ARBA00001936"/>
    </source>
</evidence>
<evidence type="ECO:0000256" key="16">
    <source>
        <dbReference type="ARBA" id="ARBA00023180"/>
    </source>
</evidence>
<dbReference type="InParanoid" id="A0A7R8YVR0"/>
<evidence type="ECO:0000256" key="6">
    <source>
        <dbReference type="ARBA" id="ARBA00012557"/>
    </source>
</evidence>
<dbReference type="AlphaFoldDB" id="A0A7R8YVR0"/>
<dbReference type="InterPro" id="IPR003378">
    <property type="entry name" value="Fringe-like_glycosylTrfase"/>
</dbReference>
<evidence type="ECO:0000259" key="24">
    <source>
        <dbReference type="Pfam" id="PF02434"/>
    </source>
</evidence>
<dbReference type="EMBL" id="LR899011">
    <property type="protein sequence ID" value="CAD7086041.1"/>
    <property type="molecule type" value="Genomic_DNA"/>
</dbReference>
<dbReference type="Proteomes" id="UP000594454">
    <property type="component" value="Chromosome 3"/>
</dbReference>
<keyword evidence="14 23" id="KW-0472">Membrane</keyword>
<keyword evidence="7" id="KW-0328">Glycosyltransferase</keyword>
<name>A0A7R8YVR0_HERIL</name>